<dbReference type="Gene3D" id="6.10.140.1750">
    <property type="match status" value="1"/>
</dbReference>
<evidence type="ECO:0000256" key="3">
    <source>
        <dbReference type="ARBA" id="ARBA00023203"/>
    </source>
</evidence>
<evidence type="ECO:0000256" key="5">
    <source>
        <dbReference type="SAM" id="MobiDB-lite"/>
    </source>
</evidence>
<evidence type="ECO:0000313" key="8">
    <source>
        <dbReference type="WBParaSite" id="PgR022X_g136_t02"/>
    </source>
</evidence>
<dbReference type="GO" id="GO:0030036">
    <property type="term" value="P:actin cytoskeleton organization"/>
    <property type="evidence" value="ECO:0007669"/>
    <property type="project" value="TreeGrafter"/>
</dbReference>
<keyword evidence="2" id="KW-0677">Repeat</keyword>
<keyword evidence="6" id="KW-1185">Reference proteome</keyword>
<dbReference type="PANTHER" id="PTHR12751">
    <property type="entry name" value="PHOSPHATASE AND ACTIN REGULATOR PHACTR"/>
    <property type="match status" value="1"/>
</dbReference>
<dbReference type="PROSITE" id="PS51073">
    <property type="entry name" value="RPEL"/>
    <property type="match status" value="1"/>
</dbReference>
<sequence>METVGAEMKSNDSPDWGHKAAKFGCDVGLAAGDPHTMSAQFEGESVKDVQYPSPESIESDGKCSRVFVSSLKTSKFWTRILRPWKWRKKARKNNLRRTNSDRSPESNAAIVAMPTSLSSIEPIHMAELVDDRCKAASWDGRLDSPLNESKRLAVEGNVDKTSAETNEASINAVRLRAEELRVPSVQRIVIIERSDKGAHDISEPDFSFAEGIPDDETASTISQAGNIDEESGEANVDEERCDWQERRSEEIVTFEMDFRLKRRAVVEEVAAKEPDLSARPNRPVLKKPGAPSRLKVTKRSSLRKVQPSDGFTERNSGNDMSHATAGDLPSRLTDDSDSDTDIQYRDEGPVTRIWRGIGHSTNPAIASRVIPQRSFDTDDDNDIPPSGLAAKVNRRDTLARKLDAPDPVDDIPNQTSDDRRRLMHRVSIKLERKLSERPSAEELEQRNILKSKDASISSKMAMEETRKMLLRKLSFRPTIQQLKDKQIIKFNDYVEVTEAEAYDRKADKPWTRLTPTDKALIRKELNDFKATEMDVHEESRIFTRFHRP</sequence>
<dbReference type="PANTHER" id="PTHR12751:SF18">
    <property type="entry name" value="PHOSPHATASE AND ACTIN REGULATOR 1"/>
    <property type="match status" value="1"/>
</dbReference>
<evidence type="ECO:0000256" key="1">
    <source>
        <dbReference type="ARBA" id="ARBA00009795"/>
    </source>
</evidence>
<feature type="region of interest" description="Disordered" evidence="5">
    <location>
        <begin position="273"/>
        <end position="346"/>
    </location>
</feature>
<reference evidence="7 8" key="1">
    <citation type="submission" date="2022-11" db="UniProtKB">
        <authorList>
            <consortium name="WormBaseParasite"/>
        </authorList>
    </citation>
    <scope>IDENTIFICATION</scope>
</reference>
<feature type="repeat" description="RPEL" evidence="4">
    <location>
        <begin position="428"/>
        <end position="453"/>
    </location>
</feature>
<protein>
    <submittedName>
        <fullName evidence="7 8">Phosphatase and actin regulator 1</fullName>
    </submittedName>
</protein>
<dbReference type="Gene3D" id="6.10.140.2130">
    <property type="match status" value="1"/>
</dbReference>
<dbReference type="WBParaSite" id="PgR022X_g136_t02">
    <property type="protein sequence ID" value="PgR022X_g136_t02"/>
    <property type="gene ID" value="PgR022X_g136"/>
</dbReference>
<accession>A0A915B3Y1</accession>
<keyword evidence="3" id="KW-0009">Actin-binding</keyword>
<name>A0A915B3Y1_PARUN</name>
<evidence type="ECO:0000256" key="2">
    <source>
        <dbReference type="ARBA" id="ARBA00022737"/>
    </source>
</evidence>
<dbReference type="SMART" id="SM00707">
    <property type="entry name" value="RPEL"/>
    <property type="match status" value="2"/>
</dbReference>
<dbReference type="GO" id="GO:0003779">
    <property type="term" value="F:actin binding"/>
    <property type="evidence" value="ECO:0007669"/>
    <property type="project" value="UniProtKB-KW"/>
</dbReference>
<evidence type="ECO:0000256" key="4">
    <source>
        <dbReference type="PROSITE-ProRule" id="PRU00401"/>
    </source>
</evidence>
<proteinExistence type="inferred from homology"/>
<dbReference type="AlphaFoldDB" id="A0A915B3Y1"/>
<dbReference type="WBParaSite" id="PgR022X_g136_t01">
    <property type="protein sequence ID" value="PgR022X_g136_t01"/>
    <property type="gene ID" value="PgR022X_g136"/>
</dbReference>
<dbReference type="Pfam" id="PF02755">
    <property type="entry name" value="RPEL"/>
    <property type="match status" value="1"/>
</dbReference>
<evidence type="ECO:0000313" key="7">
    <source>
        <dbReference type="WBParaSite" id="PgR022X_g136_t01"/>
    </source>
</evidence>
<evidence type="ECO:0000313" key="6">
    <source>
        <dbReference type="Proteomes" id="UP000887569"/>
    </source>
</evidence>
<dbReference type="InterPro" id="IPR004018">
    <property type="entry name" value="RPEL_repeat"/>
</dbReference>
<organism evidence="6 7">
    <name type="scientific">Parascaris univalens</name>
    <name type="common">Nematode worm</name>
    <dbReference type="NCBI Taxonomy" id="6257"/>
    <lineage>
        <taxon>Eukaryota</taxon>
        <taxon>Metazoa</taxon>
        <taxon>Ecdysozoa</taxon>
        <taxon>Nematoda</taxon>
        <taxon>Chromadorea</taxon>
        <taxon>Rhabditida</taxon>
        <taxon>Spirurina</taxon>
        <taxon>Ascaridomorpha</taxon>
        <taxon>Ascaridoidea</taxon>
        <taxon>Ascarididae</taxon>
        <taxon>Parascaris</taxon>
    </lineage>
</organism>
<comment type="similarity">
    <text evidence="1">Belongs to the phosphatase and actin regulator family.</text>
</comment>
<dbReference type="Proteomes" id="UP000887569">
    <property type="component" value="Unplaced"/>
</dbReference>